<dbReference type="Pfam" id="PF06325">
    <property type="entry name" value="PrmA"/>
    <property type="match status" value="1"/>
</dbReference>
<dbReference type="EMBL" id="BRXW01000758">
    <property type="protein sequence ID" value="GMH76370.1"/>
    <property type="molecule type" value="Genomic_DNA"/>
</dbReference>
<dbReference type="GO" id="GO:0009102">
    <property type="term" value="P:biotin biosynthetic process"/>
    <property type="evidence" value="ECO:0007669"/>
    <property type="project" value="InterPro"/>
</dbReference>
<accession>A0A9W7EFS2</accession>
<dbReference type="PANTHER" id="PTHR22976">
    <property type="entry name" value="BIOTIN SYNTHASE"/>
    <property type="match status" value="1"/>
</dbReference>
<dbReference type="GO" id="GO:0005739">
    <property type="term" value="C:mitochondrion"/>
    <property type="evidence" value="ECO:0007669"/>
    <property type="project" value="TreeGrafter"/>
</dbReference>
<dbReference type="Gene3D" id="3.20.20.70">
    <property type="entry name" value="Aldolase class I"/>
    <property type="match status" value="1"/>
</dbReference>
<dbReference type="GO" id="GO:0051539">
    <property type="term" value="F:4 iron, 4 sulfur cluster binding"/>
    <property type="evidence" value="ECO:0007669"/>
    <property type="project" value="UniProtKB-KW"/>
</dbReference>
<organism evidence="2 3">
    <name type="scientific">Triparma laevis f. longispina</name>
    <dbReference type="NCBI Taxonomy" id="1714387"/>
    <lineage>
        <taxon>Eukaryota</taxon>
        <taxon>Sar</taxon>
        <taxon>Stramenopiles</taxon>
        <taxon>Ochrophyta</taxon>
        <taxon>Bolidophyceae</taxon>
        <taxon>Parmales</taxon>
        <taxon>Triparmaceae</taxon>
        <taxon>Triparma</taxon>
    </lineage>
</organism>
<dbReference type="InterPro" id="IPR013785">
    <property type="entry name" value="Aldolase_TIM"/>
</dbReference>
<dbReference type="SUPFAM" id="SSF53335">
    <property type="entry name" value="S-adenosyl-L-methionine-dependent methyltransferases"/>
    <property type="match status" value="1"/>
</dbReference>
<dbReference type="OrthoDB" id="419617at2759"/>
<dbReference type="GO" id="GO:0051537">
    <property type="term" value="F:2 iron, 2 sulfur cluster binding"/>
    <property type="evidence" value="ECO:0007669"/>
    <property type="project" value="TreeGrafter"/>
</dbReference>
<dbReference type="GO" id="GO:0004076">
    <property type="term" value="F:biotin synthase activity"/>
    <property type="evidence" value="ECO:0007669"/>
    <property type="project" value="InterPro"/>
</dbReference>
<protein>
    <submittedName>
        <fullName evidence="2">Uncharacterized protein</fullName>
    </submittedName>
</protein>
<evidence type="ECO:0000313" key="3">
    <source>
        <dbReference type="Proteomes" id="UP001165122"/>
    </source>
</evidence>
<keyword evidence="1" id="KW-0411">Iron-sulfur</keyword>
<dbReference type="InterPro" id="IPR029063">
    <property type="entry name" value="SAM-dependent_MTases_sf"/>
</dbReference>
<dbReference type="PANTHER" id="PTHR22976:SF2">
    <property type="entry name" value="BIOTIN SYNTHASE, MITOCHONDRIAL"/>
    <property type="match status" value="1"/>
</dbReference>
<proteinExistence type="predicted"/>
<dbReference type="InterPro" id="IPR002684">
    <property type="entry name" value="Biotin_synth/BioAB"/>
</dbReference>
<keyword evidence="1" id="KW-0004">4Fe-4S</keyword>
<dbReference type="Gene3D" id="3.40.50.150">
    <property type="entry name" value="Vaccinia Virus protein VP39"/>
    <property type="match status" value="1"/>
</dbReference>
<evidence type="ECO:0000256" key="1">
    <source>
        <dbReference type="ARBA" id="ARBA00022485"/>
    </source>
</evidence>
<comment type="caution">
    <text evidence="2">The sequence shown here is derived from an EMBL/GenBank/DDBJ whole genome shotgun (WGS) entry which is preliminary data.</text>
</comment>
<sequence length="278" mass="30878">MMKHKEIIEAAQKAKDSGSLRFCMGSAWREMGNKKKAYRTILESIETINQMGLQVCCTLGMVTETQAKELKEAGLYAYNHNLDTSKEFYPKIISTRTFDDRGGAFGIGEHVTTRMCSIKCREIVEDAMLYENLLVNDLDYGASSGLISLACLRLREVGRVRAVGIEVDRTAVYAARSNGELNRWKNEEFEMFRPSKGAPGSELWDSYTGCESRDPADGGDVKCLSEALVNSFDLVVANILARSLAREVVQVYEAGGFEGMKVVKVAEGWAMITGRRHA</sequence>
<name>A0A9W7EFS2_9STRA</name>
<dbReference type="AlphaFoldDB" id="A0A9W7EFS2"/>
<keyword evidence="3" id="KW-1185">Reference proteome</keyword>
<keyword evidence="1" id="KW-0408">Iron</keyword>
<keyword evidence="1" id="KW-0479">Metal-binding</keyword>
<gene>
    <name evidence="2" type="ORF">TrLO_g504</name>
</gene>
<dbReference type="Proteomes" id="UP001165122">
    <property type="component" value="Unassembled WGS sequence"/>
</dbReference>
<dbReference type="InterPro" id="IPR058240">
    <property type="entry name" value="rSAM_sf"/>
</dbReference>
<evidence type="ECO:0000313" key="2">
    <source>
        <dbReference type="EMBL" id="GMH76370.1"/>
    </source>
</evidence>
<dbReference type="SUPFAM" id="SSF102114">
    <property type="entry name" value="Radical SAM enzymes"/>
    <property type="match status" value="1"/>
</dbReference>
<reference evidence="3" key="1">
    <citation type="journal article" date="2023" name="Commun. Biol.">
        <title>Genome analysis of Parmales, the sister group of diatoms, reveals the evolutionary specialization of diatoms from phago-mixotrophs to photoautotrophs.</title>
        <authorList>
            <person name="Ban H."/>
            <person name="Sato S."/>
            <person name="Yoshikawa S."/>
            <person name="Yamada K."/>
            <person name="Nakamura Y."/>
            <person name="Ichinomiya M."/>
            <person name="Sato N."/>
            <person name="Blanc-Mathieu R."/>
            <person name="Endo H."/>
            <person name="Kuwata A."/>
            <person name="Ogata H."/>
        </authorList>
    </citation>
    <scope>NUCLEOTIDE SEQUENCE [LARGE SCALE GENOMIC DNA]</scope>
    <source>
        <strain evidence="3">NIES 3700</strain>
    </source>
</reference>